<proteinExistence type="predicted"/>
<dbReference type="SUPFAM" id="SSF53335">
    <property type="entry name" value="S-adenosyl-L-methionine-dependent methyltransferases"/>
    <property type="match status" value="1"/>
</dbReference>
<evidence type="ECO:0000259" key="1">
    <source>
        <dbReference type="Pfam" id="PF08241"/>
    </source>
</evidence>
<dbReference type="Pfam" id="PF08241">
    <property type="entry name" value="Methyltransf_11"/>
    <property type="match status" value="1"/>
</dbReference>
<dbReference type="Gene3D" id="3.40.50.150">
    <property type="entry name" value="Vaccinia Virus protein VP39"/>
    <property type="match status" value="1"/>
</dbReference>
<dbReference type="InterPro" id="IPR013216">
    <property type="entry name" value="Methyltransf_11"/>
</dbReference>
<sequence length="256" mass="28028">MFSKSAVQRCALSLLRQSKAQKAAVGVTRCLSVSQARCSESKPSKEESFAAIQAHLKKGIGSTGTVKLYDDIGKNYEVYMGTLEFSAPTHLGKIVSRLSGSNKDISIIDIGAGSGLGGVALNQNGFKNVDACDASQGLLDVAKEKGVYNKFYCQFLGDTKLPIPDQTYDMATICAAMGENHIPKSGFEDIIRIVKKGGYIVNVFREEAQRVPWYEEGLVPFMKKLEADGVWREEVREIFPEFLPGLEGIILVHRVL</sequence>
<dbReference type="Proteomes" id="UP000694888">
    <property type="component" value="Unplaced"/>
</dbReference>
<gene>
    <name evidence="3" type="primary">LOC106012290</name>
</gene>
<name>A0ABM1A3R4_APLCA</name>
<reference evidence="3" key="1">
    <citation type="submission" date="2025-08" db="UniProtKB">
        <authorList>
            <consortium name="RefSeq"/>
        </authorList>
    </citation>
    <scope>IDENTIFICATION</scope>
</reference>
<evidence type="ECO:0000313" key="3">
    <source>
        <dbReference type="RefSeq" id="XP_012940224.1"/>
    </source>
</evidence>
<dbReference type="CDD" id="cd02440">
    <property type="entry name" value="AdoMet_MTases"/>
    <property type="match status" value="1"/>
</dbReference>
<dbReference type="InterPro" id="IPR029063">
    <property type="entry name" value="SAM-dependent_MTases_sf"/>
</dbReference>
<feature type="domain" description="Methyltransferase type 11" evidence="1">
    <location>
        <begin position="108"/>
        <end position="201"/>
    </location>
</feature>
<keyword evidence="2" id="KW-1185">Reference proteome</keyword>
<evidence type="ECO:0000313" key="2">
    <source>
        <dbReference type="Proteomes" id="UP000694888"/>
    </source>
</evidence>
<protein>
    <submittedName>
        <fullName evidence="3">Uncharacterized protein LOC106012290</fullName>
    </submittedName>
</protein>
<dbReference type="RefSeq" id="XP_012940224.1">
    <property type="nucleotide sequence ID" value="XM_013084770.1"/>
</dbReference>
<dbReference type="GeneID" id="106012290"/>
<organism evidence="2 3">
    <name type="scientific">Aplysia californica</name>
    <name type="common">California sea hare</name>
    <dbReference type="NCBI Taxonomy" id="6500"/>
    <lineage>
        <taxon>Eukaryota</taxon>
        <taxon>Metazoa</taxon>
        <taxon>Spiralia</taxon>
        <taxon>Lophotrochozoa</taxon>
        <taxon>Mollusca</taxon>
        <taxon>Gastropoda</taxon>
        <taxon>Heterobranchia</taxon>
        <taxon>Euthyneura</taxon>
        <taxon>Tectipleura</taxon>
        <taxon>Aplysiida</taxon>
        <taxon>Aplysioidea</taxon>
        <taxon>Aplysiidae</taxon>
        <taxon>Aplysia</taxon>
    </lineage>
</organism>
<accession>A0ABM1A3R4</accession>